<dbReference type="Pfam" id="PF00248">
    <property type="entry name" value="Aldo_ket_red"/>
    <property type="match status" value="1"/>
</dbReference>
<proteinExistence type="predicted"/>
<dbReference type="InterPro" id="IPR020471">
    <property type="entry name" value="AKR"/>
</dbReference>
<evidence type="ECO:0000256" key="1">
    <source>
        <dbReference type="ARBA" id="ARBA00023002"/>
    </source>
</evidence>
<dbReference type="OrthoDB" id="5286008at2759"/>
<organism evidence="4 5">
    <name type="scientific">Polytolypa hystricis (strain UAMH7299)</name>
    <dbReference type="NCBI Taxonomy" id="1447883"/>
    <lineage>
        <taxon>Eukaryota</taxon>
        <taxon>Fungi</taxon>
        <taxon>Dikarya</taxon>
        <taxon>Ascomycota</taxon>
        <taxon>Pezizomycotina</taxon>
        <taxon>Eurotiomycetes</taxon>
        <taxon>Eurotiomycetidae</taxon>
        <taxon>Onygenales</taxon>
        <taxon>Onygenales incertae sedis</taxon>
        <taxon>Polytolypa</taxon>
    </lineage>
</organism>
<sequence>MGKPSVPLSADLPPLIMGTATFNSQYNHDPYALPTTALVHHALSAGVRAFDTSPYYGPAEELLGRALDTPFVRDNYPRYTYRLLTKVGRVAASSFDYSPAWIHQSIRWSLSRLRTPYLDVVYCHDVEFVTPDEVLTAVRELRRIRDTEGSIRYVGISGYPVDVLCSLAELVLRETGEPLDAVMSYANFTLQNTKLVTEGLPRLLAAGVDVIPNASPLGMGLLRREGVPIGSMGDFHPAPNGLRSAIHTVSKWAETQGEKLEVIAIRYALESWLHEGSAVGAFGPPLAPSHDADPGFLSAATVGVGHRLGVSVMGVSNMEELNETLRVWNSIVDGLENETDDSPFDPESAQSSEATMKDSDSRPSSTLTPRDDITDSQWSFSRRQRIMALTKGVRDILGPEWVDYTWSSPDEGFVNIVPQHALDSDDAMDIVSKETVPDVPREVASLLTPPLNAIDK</sequence>
<dbReference type="STRING" id="1447883.A0A2B7YK02"/>
<dbReference type="GO" id="GO:0005829">
    <property type="term" value="C:cytosol"/>
    <property type="evidence" value="ECO:0007669"/>
    <property type="project" value="TreeGrafter"/>
</dbReference>
<dbReference type="InterPro" id="IPR036812">
    <property type="entry name" value="NAD(P)_OxRdtase_dom_sf"/>
</dbReference>
<dbReference type="GO" id="GO:0045290">
    <property type="term" value="F:D-arabinose 1-dehydrogenase [NAD(P)+] activity"/>
    <property type="evidence" value="ECO:0007669"/>
    <property type="project" value="InterPro"/>
</dbReference>
<keyword evidence="5" id="KW-1185">Reference proteome</keyword>
<dbReference type="EMBL" id="PDNA01000036">
    <property type="protein sequence ID" value="PGH21379.1"/>
    <property type="molecule type" value="Genomic_DNA"/>
</dbReference>
<comment type="caution">
    <text evidence="4">The sequence shown here is derived from an EMBL/GenBank/DDBJ whole genome shotgun (WGS) entry which is preliminary data.</text>
</comment>
<keyword evidence="1" id="KW-0560">Oxidoreductase</keyword>
<evidence type="ECO:0000256" key="2">
    <source>
        <dbReference type="SAM" id="MobiDB-lite"/>
    </source>
</evidence>
<name>A0A2B7YK02_POLH7</name>
<dbReference type="PANTHER" id="PTHR42686:SF1">
    <property type="entry name" value="GH17980P-RELATED"/>
    <property type="match status" value="1"/>
</dbReference>
<dbReference type="AlphaFoldDB" id="A0A2B7YK02"/>
<gene>
    <name evidence="4" type="ORF">AJ80_03296</name>
</gene>
<accession>A0A2B7YK02</accession>
<dbReference type="InterPro" id="IPR044480">
    <property type="entry name" value="Ara2-like"/>
</dbReference>
<feature type="domain" description="NADP-dependent oxidoreductase" evidence="3">
    <location>
        <begin position="14"/>
        <end position="329"/>
    </location>
</feature>
<dbReference type="GO" id="GO:0070485">
    <property type="term" value="P:dehydro-D-arabinono-1,4-lactone biosynthetic process"/>
    <property type="evidence" value="ECO:0007669"/>
    <property type="project" value="TreeGrafter"/>
</dbReference>
<evidence type="ECO:0000313" key="4">
    <source>
        <dbReference type="EMBL" id="PGH21379.1"/>
    </source>
</evidence>
<evidence type="ECO:0000259" key="3">
    <source>
        <dbReference type="Pfam" id="PF00248"/>
    </source>
</evidence>
<dbReference type="Gene3D" id="3.20.20.100">
    <property type="entry name" value="NADP-dependent oxidoreductase domain"/>
    <property type="match status" value="1"/>
</dbReference>
<reference evidence="4 5" key="1">
    <citation type="submission" date="2017-10" db="EMBL/GenBank/DDBJ databases">
        <title>Comparative genomics in systemic dimorphic fungi from Ajellomycetaceae.</title>
        <authorList>
            <person name="Munoz J.F."/>
            <person name="Mcewen J.G."/>
            <person name="Clay O.K."/>
            <person name="Cuomo C.A."/>
        </authorList>
    </citation>
    <scope>NUCLEOTIDE SEQUENCE [LARGE SCALE GENOMIC DNA]</scope>
    <source>
        <strain evidence="4 5">UAMH7299</strain>
    </source>
</reference>
<dbReference type="InterPro" id="IPR023210">
    <property type="entry name" value="NADP_OxRdtase_dom"/>
</dbReference>
<dbReference type="SUPFAM" id="SSF51430">
    <property type="entry name" value="NAD(P)-linked oxidoreductase"/>
    <property type="match status" value="1"/>
</dbReference>
<dbReference type="PANTHER" id="PTHR42686">
    <property type="entry name" value="GH17980P-RELATED"/>
    <property type="match status" value="1"/>
</dbReference>
<feature type="region of interest" description="Disordered" evidence="2">
    <location>
        <begin position="336"/>
        <end position="375"/>
    </location>
</feature>
<dbReference type="Proteomes" id="UP000224634">
    <property type="component" value="Unassembled WGS sequence"/>
</dbReference>
<evidence type="ECO:0000313" key="5">
    <source>
        <dbReference type="Proteomes" id="UP000224634"/>
    </source>
</evidence>
<dbReference type="CDD" id="cd19164">
    <property type="entry name" value="AKR_ARA2"/>
    <property type="match status" value="1"/>
</dbReference>
<protein>
    <recommendedName>
        <fullName evidence="3">NADP-dependent oxidoreductase domain-containing protein</fullName>
    </recommendedName>
</protein>